<reference evidence="1 2" key="1">
    <citation type="journal article" date="2016" name="Nat. Commun.">
        <title>Thousands of microbial genomes shed light on interconnected biogeochemical processes in an aquifer system.</title>
        <authorList>
            <person name="Anantharaman K."/>
            <person name="Brown C.T."/>
            <person name="Hug L.A."/>
            <person name="Sharon I."/>
            <person name="Castelle C.J."/>
            <person name="Probst A.J."/>
            <person name="Thomas B.C."/>
            <person name="Singh A."/>
            <person name="Wilkins M.J."/>
            <person name="Karaoz U."/>
            <person name="Brodie E.L."/>
            <person name="Williams K.H."/>
            <person name="Hubbard S.S."/>
            <person name="Banfield J.F."/>
        </authorList>
    </citation>
    <scope>NUCLEOTIDE SEQUENCE [LARGE SCALE GENOMIC DNA]</scope>
</reference>
<protein>
    <submittedName>
        <fullName evidence="1">Uncharacterized protein</fullName>
    </submittedName>
</protein>
<sequence>MKRIPPASIFHPTGIRNFSSERTLHLIRLQGMGFLNCESEVRGLLAENPWGHLIGVSPDRRITKAFKNWQADTTRLAVVPVHLIDESTKTWTSVLAVVGLGGRRGSEEKYLLWIIVDGDQKMIGVFENKISSLPSQFIQDEAAYEQLADFTYQWSDRDNQRGTSSRVPLEKDFIFGGIVERFLPEIEHLTSTRTPFSAL</sequence>
<comment type="caution">
    <text evidence="1">The sequence shown here is derived from an EMBL/GenBank/DDBJ whole genome shotgun (WGS) entry which is preliminary data.</text>
</comment>
<gene>
    <name evidence="1" type="ORF">A3H38_02365</name>
</gene>
<accession>A0A1F4R8N0</accession>
<name>A0A1F4R8N0_UNCSA</name>
<evidence type="ECO:0000313" key="1">
    <source>
        <dbReference type="EMBL" id="OGC04529.1"/>
    </source>
</evidence>
<dbReference type="Proteomes" id="UP000176938">
    <property type="component" value="Unassembled WGS sequence"/>
</dbReference>
<evidence type="ECO:0000313" key="2">
    <source>
        <dbReference type="Proteomes" id="UP000176938"/>
    </source>
</evidence>
<dbReference type="EMBL" id="METP01000049">
    <property type="protein sequence ID" value="OGC04529.1"/>
    <property type="molecule type" value="Genomic_DNA"/>
</dbReference>
<dbReference type="AlphaFoldDB" id="A0A1F4R8N0"/>
<organism evidence="1 2">
    <name type="scientific">candidate division WOR-1 bacterium RIFCSPLOWO2_02_FULL_46_20</name>
    <dbReference type="NCBI Taxonomy" id="1802567"/>
    <lineage>
        <taxon>Bacteria</taxon>
        <taxon>Bacillati</taxon>
        <taxon>Saganbacteria</taxon>
    </lineage>
</organism>
<proteinExistence type="predicted"/>